<protein>
    <submittedName>
        <fullName evidence="3">Uncharacterized protein</fullName>
    </submittedName>
</protein>
<feature type="chain" id="PRO_5040450305" evidence="2">
    <location>
        <begin position="25"/>
        <end position="296"/>
    </location>
</feature>
<dbReference type="EMBL" id="WIUZ02000022">
    <property type="protein sequence ID" value="KAF9778620.1"/>
    <property type="molecule type" value="Genomic_DNA"/>
</dbReference>
<evidence type="ECO:0000256" key="1">
    <source>
        <dbReference type="SAM" id="MobiDB-lite"/>
    </source>
</evidence>
<sequence length="296" mass="32110">MSSRISFLLALLLSLLQFALPVNAKGGGKGSGSKSSNKGSKSKSTPKYKSGHVAYREGGNCYDDQYATQHPSSSSFLSLLYPRHVQISCPADKTNLIITIVLGGICGNFPFIPIFLRPRAETSKGLLLLVALALYLKGRWKEKKSLDEKDEKSTVPLVQAESKETDNQVFGCRQLLSKYTLRERSRVVLSKVLGPSALVVPSDGSPRISLAVSVVAGIDEHSRKGVPEGEAWVSTVVRRLEVALDNLLVRGGVSTEPGERLFVVSKAGDSGADREVDPDIIIVEEESHKPPDRVRL</sequence>
<dbReference type="Proteomes" id="UP000736335">
    <property type="component" value="Unassembled WGS sequence"/>
</dbReference>
<feature type="signal peptide" evidence="2">
    <location>
        <begin position="1"/>
        <end position="24"/>
    </location>
</feature>
<gene>
    <name evidence="3" type="ORF">BJ322DRAFT_1221773</name>
</gene>
<keyword evidence="2" id="KW-0732">Signal</keyword>
<organism evidence="3 4">
    <name type="scientific">Thelephora terrestris</name>
    <dbReference type="NCBI Taxonomy" id="56493"/>
    <lineage>
        <taxon>Eukaryota</taxon>
        <taxon>Fungi</taxon>
        <taxon>Dikarya</taxon>
        <taxon>Basidiomycota</taxon>
        <taxon>Agaricomycotina</taxon>
        <taxon>Agaricomycetes</taxon>
        <taxon>Thelephorales</taxon>
        <taxon>Thelephoraceae</taxon>
        <taxon>Thelephora</taxon>
    </lineage>
</organism>
<evidence type="ECO:0000313" key="3">
    <source>
        <dbReference type="EMBL" id="KAF9778620.1"/>
    </source>
</evidence>
<feature type="region of interest" description="Disordered" evidence="1">
    <location>
        <begin position="25"/>
        <end position="50"/>
    </location>
</feature>
<evidence type="ECO:0000256" key="2">
    <source>
        <dbReference type="SAM" id="SignalP"/>
    </source>
</evidence>
<reference evidence="3" key="1">
    <citation type="journal article" date="2020" name="Nat. Commun.">
        <title>Large-scale genome sequencing of mycorrhizal fungi provides insights into the early evolution of symbiotic traits.</title>
        <authorList>
            <person name="Miyauchi S."/>
            <person name="Kiss E."/>
            <person name="Kuo A."/>
            <person name="Drula E."/>
            <person name="Kohler A."/>
            <person name="Sanchez-Garcia M."/>
            <person name="Morin E."/>
            <person name="Andreopoulos B."/>
            <person name="Barry K.W."/>
            <person name="Bonito G."/>
            <person name="Buee M."/>
            <person name="Carver A."/>
            <person name="Chen C."/>
            <person name="Cichocki N."/>
            <person name="Clum A."/>
            <person name="Culley D."/>
            <person name="Crous P.W."/>
            <person name="Fauchery L."/>
            <person name="Girlanda M."/>
            <person name="Hayes R.D."/>
            <person name="Keri Z."/>
            <person name="LaButti K."/>
            <person name="Lipzen A."/>
            <person name="Lombard V."/>
            <person name="Magnuson J."/>
            <person name="Maillard F."/>
            <person name="Murat C."/>
            <person name="Nolan M."/>
            <person name="Ohm R.A."/>
            <person name="Pangilinan J."/>
            <person name="Pereira M.F."/>
            <person name="Perotto S."/>
            <person name="Peter M."/>
            <person name="Pfister S."/>
            <person name="Riley R."/>
            <person name="Sitrit Y."/>
            <person name="Stielow J.B."/>
            <person name="Szollosi G."/>
            <person name="Zifcakova L."/>
            <person name="Stursova M."/>
            <person name="Spatafora J.W."/>
            <person name="Tedersoo L."/>
            <person name="Vaario L.M."/>
            <person name="Yamada A."/>
            <person name="Yan M."/>
            <person name="Wang P."/>
            <person name="Xu J."/>
            <person name="Bruns T."/>
            <person name="Baldrian P."/>
            <person name="Vilgalys R."/>
            <person name="Dunand C."/>
            <person name="Henrissat B."/>
            <person name="Grigoriev I.V."/>
            <person name="Hibbett D."/>
            <person name="Nagy L.G."/>
            <person name="Martin F.M."/>
        </authorList>
    </citation>
    <scope>NUCLEOTIDE SEQUENCE</scope>
    <source>
        <strain evidence="3">UH-Tt-Lm1</strain>
    </source>
</reference>
<evidence type="ECO:0000313" key="4">
    <source>
        <dbReference type="Proteomes" id="UP000736335"/>
    </source>
</evidence>
<proteinExistence type="predicted"/>
<comment type="caution">
    <text evidence="3">The sequence shown here is derived from an EMBL/GenBank/DDBJ whole genome shotgun (WGS) entry which is preliminary data.</text>
</comment>
<accession>A0A9P6L1M2</accession>
<feature type="compositionally biased region" description="Basic residues" evidence="1">
    <location>
        <begin position="40"/>
        <end position="50"/>
    </location>
</feature>
<dbReference type="AlphaFoldDB" id="A0A9P6L1M2"/>
<keyword evidence="4" id="KW-1185">Reference proteome</keyword>
<reference evidence="3" key="2">
    <citation type="submission" date="2020-11" db="EMBL/GenBank/DDBJ databases">
        <authorList>
            <consortium name="DOE Joint Genome Institute"/>
            <person name="Kuo A."/>
            <person name="Miyauchi S."/>
            <person name="Kiss E."/>
            <person name="Drula E."/>
            <person name="Kohler A."/>
            <person name="Sanchez-Garcia M."/>
            <person name="Andreopoulos B."/>
            <person name="Barry K.W."/>
            <person name="Bonito G."/>
            <person name="Buee M."/>
            <person name="Carver A."/>
            <person name="Chen C."/>
            <person name="Cichocki N."/>
            <person name="Clum A."/>
            <person name="Culley D."/>
            <person name="Crous P.W."/>
            <person name="Fauchery L."/>
            <person name="Girlanda M."/>
            <person name="Hayes R."/>
            <person name="Keri Z."/>
            <person name="Labutti K."/>
            <person name="Lipzen A."/>
            <person name="Lombard V."/>
            <person name="Magnuson J."/>
            <person name="Maillard F."/>
            <person name="Morin E."/>
            <person name="Murat C."/>
            <person name="Nolan M."/>
            <person name="Ohm R."/>
            <person name="Pangilinan J."/>
            <person name="Pereira M."/>
            <person name="Perotto S."/>
            <person name="Peter M."/>
            <person name="Riley R."/>
            <person name="Sitrit Y."/>
            <person name="Stielow B."/>
            <person name="Szollosi G."/>
            <person name="Zifcakova L."/>
            <person name="Stursova M."/>
            <person name="Spatafora J.W."/>
            <person name="Tedersoo L."/>
            <person name="Vaario L.-M."/>
            <person name="Yamada A."/>
            <person name="Yan M."/>
            <person name="Wang P."/>
            <person name="Xu J."/>
            <person name="Bruns T."/>
            <person name="Baldrian P."/>
            <person name="Vilgalys R."/>
            <person name="Henrissat B."/>
            <person name="Grigoriev I.V."/>
            <person name="Hibbett D."/>
            <person name="Nagy L.G."/>
            <person name="Martin F.M."/>
        </authorList>
    </citation>
    <scope>NUCLEOTIDE SEQUENCE</scope>
    <source>
        <strain evidence="3">UH-Tt-Lm1</strain>
    </source>
</reference>
<name>A0A9P6L1M2_9AGAM</name>